<dbReference type="AlphaFoldDB" id="E7N4F5"/>
<dbReference type="GO" id="GO:0036222">
    <property type="term" value="F:XTP diphosphatase activity"/>
    <property type="evidence" value="ECO:0007669"/>
    <property type="project" value="UniProtKB-UniRule"/>
</dbReference>
<dbReference type="GO" id="GO:0009146">
    <property type="term" value="P:purine nucleoside triphosphate catabolic process"/>
    <property type="evidence" value="ECO:0007669"/>
    <property type="project" value="UniProtKB-UniRule"/>
</dbReference>
<comment type="cofactor">
    <cofactor evidence="10">
        <name>Mg(2+)</name>
        <dbReference type="ChEBI" id="CHEBI:18420"/>
    </cofactor>
    <text evidence="10">Binds 1 Mg(2+) ion per subunit.</text>
</comment>
<evidence type="ECO:0000256" key="4">
    <source>
        <dbReference type="ARBA" id="ARBA00022741"/>
    </source>
</evidence>
<dbReference type="STRING" id="749551.HMPREF9555_01899"/>
<dbReference type="PANTHER" id="PTHR11067:SF9">
    <property type="entry name" value="INOSINE TRIPHOSPHATE PYROPHOSPHATASE"/>
    <property type="match status" value="1"/>
</dbReference>
<dbReference type="HAMAP" id="MF_01405">
    <property type="entry name" value="Non_canon_purine_NTPase"/>
    <property type="match status" value="1"/>
</dbReference>
<evidence type="ECO:0000256" key="8">
    <source>
        <dbReference type="ARBA" id="ARBA00051875"/>
    </source>
</evidence>
<comment type="similarity">
    <text evidence="1 10 11">Belongs to the HAM1 NTPase family.</text>
</comment>
<organism evidence="12 13">
    <name type="scientific">Selenomonas artemidis F0399</name>
    <dbReference type="NCBI Taxonomy" id="749551"/>
    <lineage>
        <taxon>Bacteria</taxon>
        <taxon>Bacillati</taxon>
        <taxon>Bacillota</taxon>
        <taxon>Negativicutes</taxon>
        <taxon>Selenomonadales</taxon>
        <taxon>Selenomonadaceae</taxon>
        <taxon>Selenomonas</taxon>
    </lineage>
</organism>
<dbReference type="Proteomes" id="UP000004633">
    <property type="component" value="Unassembled WGS sequence"/>
</dbReference>
<gene>
    <name evidence="12" type="primary">rdgB</name>
    <name evidence="12" type="ORF">HMPREF9555_01899</name>
</gene>
<feature type="binding site" evidence="10">
    <location>
        <position position="87"/>
    </location>
    <ligand>
        <name>substrate</name>
    </ligand>
</feature>
<dbReference type="EC" id="3.6.1.66" evidence="10"/>
<feature type="binding site" evidence="10">
    <location>
        <position position="86"/>
    </location>
    <ligand>
        <name>Mg(2+)</name>
        <dbReference type="ChEBI" id="CHEBI:18420"/>
    </ligand>
</feature>
<dbReference type="GO" id="GO:0036220">
    <property type="term" value="F:ITP diphosphatase activity"/>
    <property type="evidence" value="ECO:0007669"/>
    <property type="project" value="UniProtKB-UniRule"/>
</dbReference>
<evidence type="ECO:0000313" key="13">
    <source>
        <dbReference type="Proteomes" id="UP000004633"/>
    </source>
</evidence>
<reference evidence="12 13" key="1">
    <citation type="submission" date="2010-08" db="EMBL/GenBank/DDBJ databases">
        <authorList>
            <person name="Weinstock G."/>
            <person name="Sodergren E."/>
            <person name="Clifton S."/>
            <person name="Fulton L."/>
            <person name="Fulton B."/>
            <person name="Courtney L."/>
            <person name="Fronick C."/>
            <person name="Harrison M."/>
            <person name="Strong C."/>
            <person name="Farmer C."/>
            <person name="Delahaunty K."/>
            <person name="Markovic C."/>
            <person name="Hall O."/>
            <person name="Minx P."/>
            <person name="Tomlinson C."/>
            <person name="Mitreva M."/>
            <person name="Hou S."/>
            <person name="Chen J."/>
            <person name="Wollam A."/>
            <person name="Pepin K.H."/>
            <person name="Johnson M."/>
            <person name="Bhonagiri V."/>
            <person name="Zhang X."/>
            <person name="Suruliraj S."/>
            <person name="Warren W."/>
            <person name="Chinwalla A."/>
            <person name="Mardis E.R."/>
            <person name="Wilson R.K."/>
        </authorList>
    </citation>
    <scope>NUCLEOTIDE SEQUENCE [LARGE SCALE GENOMIC DNA]</scope>
    <source>
        <strain evidence="12 13">F0399</strain>
    </source>
</reference>
<feature type="active site" description="Proton acceptor" evidence="10">
    <location>
        <position position="86"/>
    </location>
</feature>
<sequence length="212" mass="22449">MAAGAGGLTMETILIATSNAGKVREMEKAFEGLPVRLVPLSRLHEVLPDAPEVGEPVEDGATFLENARIKARYYREKTGLSALADDSGLAVDALDGAPGVYSARYAGVHGDDTANNAKLVSELAARGEENAAASYRCALVLTLADGRELTAEGVCRGFIRPMPRGTGGFGYDPYFYLPRGKAMAELTLAEKHAVSHRGAALREMKELLAGIL</sequence>
<dbReference type="GO" id="GO:0000166">
    <property type="term" value="F:nucleotide binding"/>
    <property type="evidence" value="ECO:0007669"/>
    <property type="project" value="UniProtKB-KW"/>
</dbReference>
<keyword evidence="5 10" id="KW-0378">Hydrolase</keyword>
<dbReference type="GO" id="GO:0017111">
    <property type="term" value="F:ribonucleoside triphosphate phosphatase activity"/>
    <property type="evidence" value="ECO:0007669"/>
    <property type="project" value="InterPro"/>
</dbReference>
<evidence type="ECO:0000256" key="9">
    <source>
        <dbReference type="ARBA" id="ARBA00052017"/>
    </source>
</evidence>
<keyword evidence="7 10" id="KW-0546">Nucleotide metabolism</keyword>
<keyword evidence="6 10" id="KW-0460">Magnesium</keyword>
<comment type="catalytic activity">
    <reaction evidence="8 10">
        <text>dITP + H2O = dIMP + diphosphate + H(+)</text>
        <dbReference type="Rhea" id="RHEA:28342"/>
        <dbReference type="ChEBI" id="CHEBI:15377"/>
        <dbReference type="ChEBI" id="CHEBI:15378"/>
        <dbReference type="ChEBI" id="CHEBI:33019"/>
        <dbReference type="ChEBI" id="CHEBI:61194"/>
        <dbReference type="ChEBI" id="CHEBI:61382"/>
        <dbReference type="EC" id="3.6.1.66"/>
    </reaction>
</comment>
<dbReference type="CDD" id="cd00515">
    <property type="entry name" value="HAM1"/>
    <property type="match status" value="1"/>
</dbReference>
<dbReference type="GO" id="GO:0046872">
    <property type="term" value="F:metal ion binding"/>
    <property type="evidence" value="ECO:0007669"/>
    <property type="project" value="UniProtKB-KW"/>
</dbReference>
<feature type="binding site" evidence="10">
    <location>
        <position position="191"/>
    </location>
    <ligand>
        <name>substrate</name>
    </ligand>
</feature>
<dbReference type="NCBIfam" id="TIGR00042">
    <property type="entry name" value="RdgB/HAM1 family non-canonical purine NTP pyrophosphatase"/>
    <property type="match status" value="1"/>
</dbReference>
<feature type="binding site" evidence="10">
    <location>
        <begin position="17"/>
        <end position="22"/>
    </location>
    <ligand>
        <name>substrate</name>
    </ligand>
</feature>
<dbReference type="Gene3D" id="3.90.950.10">
    <property type="match status" value="1"/>
</dbReference>
<feature type="binding site" evidence="10">
    <location>
        <begin position="196"/>
        <end position="197"/>
    </location>
    <ligand>
        <name>substrate</name>
    </ligand>
</feature>
<comment type="catalytic activity">
    <reaction evidence="10">
        <text>ITP + H2O = IMP + diphosphate + H(+)</text>
        <dbReference type="Rhea" id="RHEA:29399"/>
        <dbReference type="ChEBI" id="CHEBI:15377"/>
        <dbReference type="ChEBI" id="CHEBI:15378"/>
        <dbReference type="ChEBI" id="CHEBI:33019"/>
        <dbReference type="ChEBI" id="CHEBI:58053"/>
        <dbReference type="ChEBI" id="CHEBI:61402"/>
        <dbReference type="EC" id="3.6.1.66"/>
    </reaction>
</comment>
<dbReference type="SUPFAM" id="SSF52972">
    <property type="entry name" value="ITPase-like"/>
    <property type="match status" value="1"/>
</dbReference>
<keyword evidence="4 10" id="KW-0547">Nucleotide-binding</keyword>
<dbReference type="InterPro" id="IPR020922">
    <property type="entry name" value="dITP/XTP_pyrophosphatase"/>
</dbReference>
<dbReference type="FunFam" id="3.90.950.10:FF:000001">
    <property type="entry name" value="dITP/XTP pyrophosphatase"/>
    <property type="match status" value="1"/>
</dbReference>
<comment type="function">
    <text evidence="10">Pyrophosphatase that catalyzes the hydrolysis of nucleoside triphosphates to their monophosphate derivatives, with a high preference for the non-canonical purine nucleotides XTP (xanthosine triphosphate), dITP (deoxyinosine triphosphate) and ITP. Seems to function as a house-cleaning enzyme that removes non-canonical purine nucleotides from the nucleotide pool, thus preventing their incorporation into DNA/RNA and avoiding chromosomal lesions.</text>
</comment>
<feature type="binding site" evidence="10">
    <location>
        <begin position="169"/>
        <end position="172"/>
    </location>
    <ligand>
        <name>substrate</name>
    </ligand>
</feature>
<evidence type="ECO:0000256" key="6">
    <source>
        <dbReference type="ARBA" id="ARBA00022842"/>
    </source>
</evidence>
<dbReference type="InterPro" id="IPR002637">
    <property type="entry name" value="RdgB/HAM1"/>
</dbReference>
<protein>
    <recommendedName>
        <fullName evidence="10">dITP/XTP pyrophosphatase</fullName>
        <ecNumber evidence="10">3.6.1.66</ecNumber>
    </recommendedName>
    <alternativeName>
        <fullName evidence="10">Non-canonical purine NTP pyrophosphatase</fullName>
    </alternativeName>
    <alternativeName>
        <fullName evidence="10">Non-standard purine NTP pyrophosphatase</fullName>
    </alternativeName>
    <alternativeName>
        <fullName evidence="10">Nucleoside-triphosphate diphosphatase</fullName>
    </alternativeName>
    <alternativeName>
        <fullName evidence="10">Nucleoside-triphosphate pyrophosphatase</fullName>
        <shortName evidence="10">NTPase</shortName>
    </alternativeName>
</protein>
<evidence type="ECO:0000256" key="1">
    <source>
        <dbReference type="ARBA" id="ARBA00008023"/>
    </source>
</evidence>
<evidence type="ECO:0000256" key="2">
    <source>
        <dbReference type="ARBA" id="ARBA00011738"/>
    </source>
</evidence>
<evidence type="ECO:0000256" key="7">
    <source>
        <dbReference type="ARBA" id="ARBA00023080"/>
    </source>
</evidence>
<keyword evidence="13" id="KW-1185">Reference proteome</keyword>
<dbReference type="PANTHER" id="PTHR11067">
    <property type="entry name" value="INOSINE TRIPHOSPHATE PYROPHOSPHATASE/HAM1 PROTEIN"/>
    <property type="match status" value="1"/>
</dbReference>
<evidence type="ECO:0000256" key="10">
    <source>
        <dbReference type="HAMAP-Rule" id="MF_01405"/>
    </source>
</evidence>
<dbReference type="GO" id="GO:0035870">
    <property type="term" value="F:dITP diphosphatase activity"/>
    <property type="evidence" value="ECO:0007669"/>
    <property type="project" value="UniProtKB-UniRule"/>
</dbReference>
<dbReference type="Pfam" id="PF01725">
    <property type="entry name" value="Ham1p_like"/>
    <property type="match status" value="1"/>
</dbReference>
<comment type="caution">
    <text evidence="12">The sequence shown here is derived from an EMBL/GenBank/DDBJ whole genome shotgun (WGS) entry which is preliminary data.</text>
</comment>
<dbReference type="InterPro" id="IPR029001">
    <property type="entry name" value="ITPase-like_fam"/>
</dbReference>
<evidence type="ECO:0000256" key="3">
    <source>
        <dbReference type="ARBA" id="ARBA00022723"/>
    </source>
</evidence>
<dbReference type="GO" id="GO:0009117">
    <property type="term" value="P:nucleotide metabolic process"/>
    <property type="evidence" value="ECO:0007669"/>
    <property type="project" value="UniProtKB-KW"/>
</dbReference>
<evidence type="ECO:0000313" key="12">
    <source>
        <dbReference type="EMBL" id="EFW28972.1"/>
    </source>
</evidence>
<accession>E7N4F5</accession>
<dbReference type="HOGENOM" id="CLU_082080_0_2_9"/>
<comment type="catalytic activity">
    <reaction evidence="9 10">
        <text>XTP + H2O = XMP + diphosphate + H(+)</text>
        <dbReference type="Rhea" id="RHEA:28610"/>
        <dbReference type="ChEBI" id="CHEBI:15377"/>
        <dbReference type="ChEBI" id="CHEBI:15378"/>
        <dbReference type="ChEBI" id="CHEBI:33019"/>
        <dbReference type="ChEBI" id="CHEBI:57464"/>
        <dbReference type="ChEBI" id="CHEBI:61314"/>
        <dbReference type="EC" id="3.6.1.66"/>
    </reaction>
</comment>
<dbReference type="GO" id="GO:0005829">
    <property type="term" value="C:cytosol"/>
    <property type="evidence" value="ECO:0007669"/>
    <property type="project" value="TreeGrafter"/>
</dbReference>
<comment type="subunit">
    <text evidence="2 10">Homodimer.</text>
</comment>
<dbReference type="EMBL" id="AECV01000049">
    <property type="protein sequence ID" value="EFW28972.1"/>
    <property type="molecule type" value="Genomic_DNA"/>
</dbReference>
<proteinExistence type="inferred from homology"/>
<name>E7N4F5_9FIRM</name>
<keyword evidence="3 10" id="KW-0479">Metal-binding</keyword>
<comment type="caution">
    <text evidence="10">Lacks conserved residue(s) required for the propagation of feature annotation.</text>
</comment>
<evidence type="ECO:0000256" key="5">
    <source>
        <dbReference type="ARBA" id="ARBA00022801"/>
    </source>
</evidence>
<evidence type="ECO:0000256" key="11">
    <source>
        <dbReference type="RuleBase" id="RU003781"/>
    </source>
</evidence>